<proteinExistence type="predicted"/>
<sequence length="89" mass="10186">MVRNTCESNEHLTATPADRPPPRLNSFNTITCFHIRFAFYLGLKLNLPGNSETRPHTVAYAWSCLERLKPAKTLLVAIDRLPRLLSNFF</sequence>
<comment type="caution">
    <text evidence="2">The sequence shown here is derived from an EMBL/GenBank/DDBJ whole genome shotgun (WGS) entry which is preliminary data.</text>
</comment>
<reference evidence="2 3" key="1">
    <citation type="submission" date="2019-05" db="EMBL/GenBank/DDBJ databases">
        <title>Another draft genome of Portunus trituberculatus and its Hox gene families provides insights of decapod evolution.</title>
        <authorList>
            <person name="Jeong J.-H."/>
            <person name="Song I."/>
            <person name="Kim S."/>
            <person name="Choi T."/>
            <person name="Kim D."/>
            <person name="Ryu S."/>
            <person name="Kim W."/>
        </authorList>
    </citation>
    <scope>NUCLEOTIDE SEQUENCE [LARGE SCALE GENOMIC DNA]</scope>
    <source>
        <tissue evidence="2">Muscle</tissue>
    </source>
</reference>
<gene>
    <name evidence="2" type="ORF">E2C01_043588</name>
</gene>
<evidence type="ECO:0000313" key="3">
    <source>
        <dbReference type="Proteomes" id="UP000324222"/>
    </source>
</evidence>
<evidence type="ECO:0000256" key="1">
    <source>
        <dbReference type="SAM" id="MobiDB-lite"/>
    </source>
</evidence>
<organism evidence="2 3">
    <name type="scientific">Portunus trituberculatus</name>
    <name type="common">Swimming crab</name>
    <name type="synonym">Neptunus trituberculatus</name>
    <dbReference type="NCBI Taxonomy" id="210409"/>
    <lineage>
        <taxon>Eukaryota</taxon>
        <taxon>Metazoa</taxon>
        <taxon>Ecdysozoa</taxon>
        <taxon>Arthropoda</taxon>
        <taxon>Crustacea</taxon>
        <taxon>Multicrustacea</taxon>
        <taxon>Malacostraca</taxon>
        <taxon>Eumalacostraca</taxon>
        <taxon>Eucarida</taxon>
        <taxon>Decapoda</taxon>
        <taxon>Pleocyemata</taxon>
        <taxon>Brachyura</taxon>
        <taxon>Eubrachyura</taxon>
        <taxon>Portunoidea</taxon>
        <taxon>Portunidae</taxon>
        <taxon>Portuninae</taxon>
        <taxon>Portunus</taxon>
    </lineage>
</organism>
<accession>A0A5B7FZZ4</accession>
<feature type="region of interest" description="Disordered" evidence="1">
    <location>
        <begin position="1"/>
        <end position="22"/>
    </location>
</feature>
<name>A0A5B7FZZ4_PORTR</name>
<dbReference type="Proteomes" id="UP000324222">
    <property type="component" value="Unassembled WGS sequence"/>
</dbReference>
<keyword evidence="3" id="KW-1185">Reference proteome</keyword>
<evidence type="ECO:0000313" key="2">
    <source>
        <dbReference type="EMBL" id="MPC49774.1"/>
    </source>
</evidence>
<protein>
    <submittedName>
        <fullName evidence="2">Uncharacterized protein</fullName>
    </submittedName>
</protein>
<dbReference type="AlphaFoldDB" id="A0A5B7FZZ4"/>
<dbReference type="EMBL" id="VSRR010009084">
    <property type="protein sequence ID" value="MPC49774.1"/>
    <property type="molecule type" value="Genomic_DNA"/>
</dbReference>